<organism evidence="7 8">
    <name type="scientific">Byssochlamys spectabilis (strain No. 5 / NBRC 109023)</name>
    <name type="common">Paecilomyces variotii</name>
    <dbReference type="NCBI Taxonomy" id="1356009"/>
    <lineage>
        <taxon>Eukaryota</taxon>
        <taxon>Fungi</taxon>
        <taxon>Dikarya</taxon>
        <taxon>Ascomycota</taxon>
        <taxon>Pezizomycotina</taxon>
        <taxon>Eurotiomycetes</taxon>
        <taxon>Eurotiomycetidae</taxon>
        <taxon>Eurotiales</taxon>
        <taxon>Thermoascaceae</taxon>
        <taxon>Paecilomyces</taxon>
    </lineage>
</organism>
<dbReference type="AlphaFoldDB" id="V5FH33"/>
<evidence type="ECO:0000256" key="4">
    <source>
        <dbReference type="ARBA" id="ARBA00023136"/>
    </source>
</evidence>
<keyword evidence="4 6" id="KW-0472">Membrane</keyword>
<reference evidence="8" key="1">
    <citation type="journal article" date="2014" name="Genome Announc.">
        <title>Draft genome sequence of the formaldehyde-resistant fungus Byssochlamys spectabilis No. 5 (anamorph Paecilomyces variotii No. 5) (NBRC109023).</title>
        <authorList>
            <person name="Oka T."/>
            <person name="Ekino K."/>
            <person name="Fukuda K."/>
            <person name="Nomura Y."/>
        </authorList>
    </citation>
    <scope>NUCLEOTIDE SEQUENCE [LARGE SCALE GENOMIC DNA]</scope>
    <source>
        <strain evidence="8">No. 5 / NBRC 109023</strain>
    </source>
</reference>
<dbReference type="GO" id="GO:0016020">
    <property type="term" value="C:membrane"/>
    <property type="evidence" value="ECO:0007669"/>
    <property type="project" value="UniProtKB-SubCell"/>
</dbReference>
<evidence type="ECO:0000256" key="5">
    <source>
        <dbReference type="SAM" id="MobiDB-lite"/>
    </source>
</evidence>
<dbReference type="PANTHER" id="PTHR15549:SF30">
    <property type="entry name" value="MID2 DOMAIN-CONTAINING PROTEIN"/>
    <property type="match status" value="1"/>
</dbReference>
<evidence type="ECO:0000313" key="7">
    <source>
        <dbReference type="EMBL" id="GAD96979.1"/>
    </source>
</evidence>
<dbReference type="EMBL" id="BAUL01000181">
    <property type="protein sequence ID" value="GAD96979.1"/>
    <property type="molecule type" value="Genomic_DNA"/>
</dbReference>
<keyword evidence="3 6" id="KW-1133">Transmembrane helix</keyword>
<comment type="subcellular location">
    <subcellularLocation>
        <location evidence="1">Membrane</location>
        <topology evidence="1">Single-pass membrane protein</topology>
    </subcellularLocation>
</comment>
<proteinExistence type="predicted"/>
<dbReference type="PANTHER" id="PTHR15549">
    <property type="entry name" value="PAIRED IMMUNOGLOBULIN-LIKE TYPE 2 RECEPTOR"/>
    <property type="match status" value="1"/>
</dbReference>
<dbReference type="GO" id="GO:0071944">
    <property type="term" value="C:cell periphery"/>
    <property type="evidence" value="ECO:0007669"/>
    <property type="project" value="UniProtKB-ARBA"/>
</dbReference>
<evidence type="ECO:0000256" key="3">
    <source>
        <dbReference type="ARBA" id="ARBA00022989"/>
    </source>
</evidence>
<dbReference type="Proteomes" id="UP000018001">
    <property type="component" value="Unassembled WGS sequence"/>
</dbReference>
<name>V5FH33_BYSSN</name>
<evidence type="ECO:0000256" key="2">
    <source>
        <dbReference type="ARBA" id="ARBA00022692"/>
    </source>
</evidence>
<dbReference type="OrthoDB" id="4506373at2759"/>
<evidence type="ECO:0000256" key="1">
    <source>
        <dbReference type="ARBA" id="ARBA00004167"/>
    </source>
</evidence>
<dbReference type="InParanoid" id="V5FH33"/>
<dbReference type="eggNOG" id="ENOG502RUBT">
    <property type="taxonomic scope" value="Eukaryota"/>
</dbReference>
<evidence type="ECO:0008006" key="9">
    <source>
        <dbReference type="Google" id="ProtNLM"/>
    </source>
</evidence>
<evidence type="ECO:0000256" key="6">
    <source>
        <dbReference type="SAM" id="Phobius"/>
    </source>
</evidence>
<gene>
    <name evidence="7" type="ORF">PVAR5_5647</name>
</gene>
<protein>
    <recommendedName>
        <fullName evidence="9">Mid2 domain-containing protein</fullName>
    </recommendedName>
</protein>
<keyword evidence="8" id="KW-1185">Reference proteome</keyword>
<feature type="transmembrane region" description="Helical" evidence="6">
    <location>
        <begin position="146"/>
        <end position="169"/>
    </location>
</feature>
<accession>V5FH33</accession>
<evidence type="ECO:0000313" key="8">
    <source>
        <dbReference type="Proteomes" id="UP000018001"/>
    </source>
</evidence>
<feature type="region of interest" description="Disordered" evidence="5">
    <location>
        <begin position="180"/>
        <end position="238"/>
    </location>
</feature>
<comment type="caution">
    <text evidence="7">The sequence shown here is derived from an EMBL/GenBank/DDBJ whole genome shotgun (WGS) entry which is preliminary data.</text>
</comment>
<dbReference type="HOGENOM" id="CLU_1165689_0_0_1"/>
<feature type="region of interest" description="Disordered" evidence="5">
    <location>
        <begin position="102"/>
        <end position="142"/>
    </location>
</feature>
<sequence length="238" mass="24883">MTGMMAEFQDSTVPIRPGLKMRAQDCVLRPDRIQSYQTTCADRRDIGYAAAGVVLTQCDEAGTKFCCGPDNTACCKAGNYTQINKKGQIVAIGTSTIHTSATSTKTSSASSTNPAATTTAGSAAETQPSSASTSTSSSGTSSATKLGAGLGVGLGVPFIIALGVAFYFWKRSQNNKKQSAAAATEGFGDPMQQNPAPDGLYRYSGYPDNKKDPQGEQQMLMNAERRELPGSTAAHELP</sequence>
<keyword evidence="2 6" id="KW-0812">Transmembrane</keyword>
<dbReference type="InterPro" id="IPR051694">
    <property type="entry name" value="Immunoregulatory_rcpt-like"/>
</dbReference>